<keyword evidence="4" id="KW-1185">Reference proteome</keyword>
<evidence type="ECO:0000256" key="1">
    <source>
        <dbReference type="ARBA" id="ARBA00023242"/>
    </source>
</evidence>
<dbReference type="InterPro" id="IPR050797">
    <property type="entry name" value="Carb_Metab_Trans_Reg"/>
</dbReference>
<dbReference type="GO" id="GO:0008270">
    <property type="term" value="F:zinc ion binding"/>
    <property type="evidence" value="ECO:0007669"/>
    <property type="project" value="InterPro"/>
</dbReference>
<accession>A0AAF0EZU3</accession>
<dbReference type="Proteomes" id="UP001217754">
    <property type="component" value="Chromosome 1"/>
</dbReference>
<dbReference type="SMART" id="SM00066">
    <property type="entry name" value="GAL4"/>
    <property type="match status" value="2"/>
</dbReference>
<evidence type="ECO:0000259" key="2">
    <source>
        <dbReference type="PROSITE" id="PS50048"/>
    </source>
</evidence>
<dbReference type="InterPro" id="IPR036864">
    <property type="entry name" value="Zn2-C6_fun-type_DNA-bd_sf"/>
</dbReference>
<dbReference type="CDD" id="cd00067">
    <property type="entry name" value="GAL4"/>
    <property type="match status" value="2"/>
</dbReference>
<dbReference type="AlphaFoldDB" id="A0AAF0EZU3"/>
<feature type="domain" description="Zn(2)-C6 fungal-type" evidence="2">
    <location>
        <begin position="42"/>
        <end position="90"/>
    </location>
</feature>
<dbReference type="PANTHER" id="PTHR31668">
    <property type="entry name" value="GLUCOSE TRANSPORT TRANSCRIPTION REGULATOR RGT1-RELATED-RELATED"/>
    <property type="match status" value="1"/>
</dbReference>
<dbReference type="Pfam" id="PF00172">
    <property type="entry name" value="Zn_clus"/>
    <property type="match status" value="1"/>
</dbReference>
<dbReference type="RefSeq" id="XP_060120729.1">
    <property type="nucleotide sequence ID" value="XM_060264746.1"/>
</dbReference>
<dbReference type="PROSITE" id="PS50048">
    <property type="entry name" value="ZN2_CY6_FUNGAL_2"/>
    <property type="match status" value="2"/>
</dbReference>
<dbReference type="PROSITE" id="PS00463">
    <property type="entry name" value="ZN2_CY6_FUNGAL_1"/>
    <property type="match status" value="1"/>
</dbReference>
<proteinExistence type="predicted"/>
<protein>
    <recommendedName>
        <fullName evidence="2">Zn(2)-C6 fungal-type domain-containing protein</fullName>
    </recommendedName>
</protein>
<organism evidence="3 4">
    <name type="scientific">Malassezia japonica</name>
    <dbReference type="NCBI Taxonomy" id="223818"/>
    <lineage>
        <taxon>Eukaryota</taxon>
        <taxon>Fungi</taxon>
        <taxon>Dikarya</taxon>
        <taxon>Basidiomycota</taxon>
        <taxon>Ustilaginomycotina</taxon>
        <taxon>Malasseziomycetes</taxon>
        <taxon>Malasseziales</taxon>
        <taxon>Malasseziaceae</taxon>
        <taxon>Malassezia</taxon>
    </lineage>
</organism>
<sequence>MGASELSTPVLPTFWEMPPSQRFDIGSETPEQSKQARRLGKTCGECRRQHLRCDFSAREDAAAAHAVRTGESPAAVRCTRCENRGVDCVQVNLSMSRYYPRPSRTGRRIELGRQLHGSTIYPDADEGDDSGLDSSHDLQTQRELSWPRIYLRLIKVFFCYTHAHFPFVVYERLAHAFNLAYGDFRLMAQYLNGTEADKEHPVICGGPTQMHIRQGSGNVECTPETLEVLFAVILAWAAHHIHLPFEALDPAIFTQMGHSSLVDAILADPELGYKRTAPVEVRSSADENTAGGPKRRVKRRQGVACDTCRLRRVRCDLMEQPAGSKACSRCRVKRIVCTDRYIQWKQQRDMQRRPAGGTGDTRTLPVAVTCVQLLPEIHEFEFDEQLPPATLGLSQQELLEYGMVRENVCNILINRALLLVHKYDLQHTCNTQSAQVLGLLASLLDYSRPEMAYDAQRAAVLHMSRLFPCIHIDLSGIEQSAEAEARMKDVFSARSQLTLWVRDAIFNVSHQRRPQLSAHWFMVGIRAPDAPDAQDDGLRPLNLDDIKGYMREDLPESTALCLIFCSTTHLGSIAHHLFRDVMAPLSEQLSLPSLAQVETIATACHAIWDDLYTVEQSHRLFTSRARLRLPQLRAISVLHWTTMVYCLIFVPYHALSRRLRDWFVTNNSHLARGNSSGEERARVLEAMRRLFQESQEKTLCYCRVIAYLARNQLSTGLIHRASSLTRQLFRVAQYLARSPAVDGTAESEQDSEAYRPDSHSVASVDFLLNPPEGHKPEILPAPSPHDTTTSIIYPDLALSVPLSRHLAPYTREAKRREVDWCIEALGQIGYAFPGLDTEIRRIVDIVQAMS</sequence>
<dbReference type="SUPFAM" id="SSF57701">
    <property type="entry name" value="Zn2/Cys6 DNA-binding domain"/>
    <property type="match status" value="2"/>
</dbReference>
<dbReference type="GO" id="GO:0000981">
    <property type="term" value="F:DNA-binding transcription factor activity, RNA polymerase II-specific"/>
    <property type="evidence" value="ECO:0007669"/>
    <property type="project" value="InterPro"/>
</dbReference>
<name>A0AAF0EZU3_9BASI</name>
<reference evidence="3" key="1">
    <citation type="submission" date="2023-03" db="EMBL/GenBank/DDBJ databases">
        <title>Mating type loci evolution in Malassezia.</title>
        <authorList>
            <person name="Coelho M.A."/>
        </authorList>
    </citation>
    <scope>NUCLEOTIDE SEQUENCE</scope>
    <source>
        <strain evidence="3">CBS 9431</strain>
    </source>
</reference>
<dbReference type="Gene3D" id="4.10.240.10">
    <property type="entry name" value="Zn(2)-C6 fungal-type DNA-binding domain"/>
    <property type="match status" value="2"/>
</dbReference>
<dbReference type="GeneID" id="85224428"/>
<evidence type="ECO:0000313" key="4">
    <source>
        <dbReference type="Proteomes" id="UP001217754"/>
    </source>
</evidence>
<evidence type="ECO:0000313" key="3">
    <source>
        <dbReference type="EMBL" id="WFD37832.1"/>
    </source>
</evidence>
<dbReference type="EMBL" id="CP119958">
    <property type="protein sequence ID" value="WFD37832.1"/>
    <property type="molecule type" value="Genomic_DNA"/>
</dbReference>
<gene>
    <name evidence="3" type="ORF">MJAP1_000779</name>
</gene>
<dbReference type="InterPro" id="IPR001138">
    <property type="entry name" value="Zn2Cys6_DnaBD"/>
</dbReference>
<feature type="domain" description="Zn(2)-C6 fungal-type" evidence="2">
    <location>
        <begin position="304"/>
        <end position="339"/>
    </location>
</feature>
<keyword evidence="1" id="KW-0539">Nucleus</keyword>